<feature type="region of interest" description="Disordered" evidence="1">
    <location>
        <begin position="52"/>
        <end position="74"/>
    </location>
</feature>
<dbReference type="AlphaFoldDB" id="A0A914VHN5"/>
<reference evidence="3" key="1">
    <citation type="submission" date="2022-11" db="UniProtKB">
        <authorList>
            <consortium name="WormBaseParasite"/>
        </authorList>
    </citation>
    <scope>IDENTIFICATION</scope>
</reference>
<evidence type="ECO:0000313" key="3">
    <source>
        <dbReference type="WBParaSite" id="PSAMB.scaffold2030size25928.g16090.t1"/>
    </source>
</evidence>
<feature type="compositionally biased region" description="Low complexity" evidence="1">
    <location>
        <begin position="61"/>
        <end position="74"/>
    </location>
</feature>
<name>A0A914VHN5_9BILA</name>
<evidence type="ECO:0000313" key="2">
    <source>
        <dbReference type="Proteomes" id="UP000887566"/>
    </source>
</evidence>
<evidence type="ECO:0000256" key="1">
    <source>
        <dbReference type="SAM" id="MobiDB-lite"/>
    </source>
</evidence>
<dbReference type="Proteomes" id="UP000887566">
    <property type="component" value="Unplaced"/>
</dbReference>
<feature type="region of interest" description="Disordered" evidence="1">
    <location>
        <begin position="1"/>
        <end position="33"/>
    </location>
</feature>
<keyword evidence="2" id="KW-1185">Reference proteome</keyword>
<organism evidence="2 3">
    <name type="scientific">Plectus sambesii</name>
    <dbReference type="NCBI Taxonomy" id="2011161"/>
    <lineage>
        <taxon>Eukaryota</taxon>
        <taxon>Metazoa</taxon>
        <taxon>Ecdysozoa</taxon>
        <taxon>Nematoda</taxon>
        <taxon>Chromadorea</taxon>
        <taxon>Plectida</taxon>
        <taxon>Plectina</taxon>
        <taxon>Plectoidea</taxon>
        <taxon>Plectidae</taxon>
        <taxon>Plectus</taxon>
    </lineage>
</organism>
<dbReference type="WBParaSite" id="PSAMB.scaffold2030size25928.g16090.t1">
    <property type="protein sequence ID" value="PSAMB.scaffold2030size25928.g16090.t1"/>
    <property type="gene ID" value="PSAMB.scaffold2030size25928.g16090"/>
</dbReference>
<proteinExistence type="predicted"/>
<accession>A0A914VHN5</accession>
<dbReference type="PROSITE" id="PS51257">
    <property type="entry name" value="PROKAR_LIPOPROTEIN"/>
    <property type="match status" value="1"/>
</dbReference>
<sequence length="108" mass="11666">MDTNNRSHVGDRPNRTTHSAEVNRPVGAPNGGTACTRAEAKRAAVQCDQTIRYGRESDGLPTQPARARRQPAPARLSPLIHSARLVSIYPLLVGVFNQNDPLASLLSN</sequence>
<protein>
    <submittedName>
        <fullName evidence="3">Uncharacterized protein</fullName>
    </submittedName>
</protein>